<name>A0A4Z2HGG5_9TELE</name>
<proteinExistence type="predicted"/>
<keyword evidence="2" id="KW-0812">Transmembrane</keyword>
<gene>
    <name evidence="3" type="ORF">EYF80_025455</name>
</gene>
<feature type="transmembrane region" description="Helical" evidence="2">
    <location>
        <begin position="45"/>
        <end position="70"/>
    </location>
</feature>
<evidence type="ECO:0000256" key="1">
    <source>
        <dbReference type="SAM" id="MobiDB-lite"/>
    </source>
</evidence>
<keyword evidence="2" id="KW-1133">Transmembrane helix</keyword>
<dbReference type="EMBL" id="SRLO01000255">
    <property type="protein sequence ID" value="TNN64325.1"/>
    <property type="molecule type" value="Genomic_DNA"/>
</dbReference>
<protein>
    <submittedName>
        <fullName evidence="3">Uncharacterized protein</fullName>
    </submittedName>
</protein>
<keyword evidence="2" id="KW-0472">Membrane</keyword>
<sequence length="114" mass="12173">MRTHGVGASSVLRRIPVGAKLFLGGGAVLGRQTSPPAATGNCEDVVVLVLASFSLDTLLALILGVSLLSVGVDERRPRRSAVSADRRGEEAELRVTMHSESLRAEMEPRRVRRG</sequence>
<evidence type="ECO:0000256" key="2">
    <source>
        <dbReference type="SAM" id="Phobius"/>
    </source>
</evidence>
<organism evidence="3 4">
    <name type="scientific">Liparis tanakae</name>
    <name type="common">Tanaka's snailfish</name>
    <dbReference type="NCBI Taxonomy" id="230148"/>
    <lineage>
        <taxon>Eukaryota</taxon>
        <taxon>Metazoa</taxon>
        <taxon>Chordata</taxon>
        <taxon>Craniata</taxon>
        <taxon>Vertebrata</taxon>
        <taxon>Euteleostomi</taxon>
        <taxon>Actinopterygii</taxon>
        <taxon>Neopterygii</taxon>
        <taxon>Teleostei</taxon>
        <taxon>Neoteleostei</taxon>
        <taxon>Acanthomorphata</taxon>
        <taxon>Eupercaria</taxon>
        <taxon>Perciformes</taxon>
        <taxon>Cottioidei</taxon>
        <taxon>Cottales</taxon>
        <taxon>Liparidae</taxon>
        <taxon>Liparis</taxon>
    </lineage>
</organism>
<feature type="region of interest" description="Disordered" evidence="1">
    <location>
        <begin position="76"/>
        <end position="114"/>
    </location>
</feature>
<accession>A0A4Z2HGG5</accession>
<reference evidence="3 4" key="1">
    <citation type="submission" date="2019-03" db="EMBL/GenBank/DDBJ databases">
        <title>First draft genome of Liparis tanakae, snailfish: a comprehensive survey of snailfish specific genes.</title>
        <authorList>
            <person name="Kim W."/>
            <person name="Song I."/>
            <person name="Jeong J.-H."/>
            <person name="Kim D."/>
            <person name="Kim S."/>
            <person name="Ryu S."/>
            <person name="Song J.Y."/>
            <person name="Lee S.K."/>
        </authorList>
    </citation>
    <scope>NUCLEOTIDE SEQUENCE [LARGE SCALE GENOMIC DNA]</scope>
    <source>
        <tissue evidence="3">Muscle</tissue>
    </source>
</reference>
<feature type="compositionally biased region" description="Basic and acidic residues" evidence="1">
    <location>
        <begin position="84"/>
        <end position="114"/>
    </location>
</feature>
<evidence type="ECO:0000313" key="3">
    <source>
        <dbReference type="EMBL" id="TNN64325.1"/>
    </source>
</evidence>
<dbReference type="AlphaFoldDB" id="A0A4Z2HGG5"/>
<comment type="caution">
    <text evidence="3">The sequence shown here is derived from an EMBL/GenBank/DDBJ whole genome shotgun (WGS) entry which is preliminary data.</text>
</comment>
<dbReference type="Proteomes" id="UP000314294">
    <property type="component" value="Unassembled WGS sequence"/>
</dbReference>
<keyword evidence="4" id="KW-1185">Reference proteome</keyword>
<evidence type="ECO:0000313" key="4">
    <source>
        <dbReference type="Proteomes" id="UP000314294"/>
    </source>
</evidence>